<reference evidence="2 3" key="1">
    <citation type="submission" date="2019-03" db="EMBL/GenBank/DDBJ databases">
        <title>Genomic Encyclopedia of Type Strains, Phase IV (KMG-IV): sequencing the most valuable type-strain genomes for metagenomic binning, comparative biology and taxonomic classification.</title>
        <authorList>
            <person name="Goeker M."/>
        </authorList>
    </citation>
    <scope>NUCLEOTIDE SEQUENCE [LARGE SCALE GENOMIC DNA]</scope>
    <source>
        <strain evidence="2 3">DSM 102969</strain>
    </source>
</reference>
<comment type="caution">
    <text evidence="2">The sequence shown here is derived from an EMBL/GenBank/DDBJ whole genome shotgun (WGS) entry which is preliminary data.</text>
</comment>
<feature type="region of interest" description="Disordered" evidence="1">
    <location>
        <begin position="1"/>
        <end position="22"/>
    </location>
</feature>
<dbReference type="Pfam" id="PF19495">
    <property type="entry name" value="DUF6030"/>
    <property type="match status" value="1"/>
</dbReference>
<feature type="region of interest" description="Disordered" evidence="1">
    <location>
        <begin position="291"/>
        <end position="315"/>
    </location>
</feature>
<organism evidence="2 3">
    <name type="scientific">Oharaeibacter diazotrophicus</name>
    <dbReference type="NCBI Taxonomy" id="1920512"/>
    <lineage>
        <taxon>Bacteria</taxon>
        <taxon>Pseudomonadati</taxon>
        <taxon>Pseudomonadota</taxon>
        <taxon>Alphaproteobacteria</taxon>
        <taxon>Hyphomicrobiales</taxon>
        <taxon>Pleomorphomonadaceae</taxon>
        <taxon>Oharaeibacter</taxon>
    </lineage>
</organism>
<proteinExistence type="predicted"/>
<accession>A0A4R6R9M7</accession>
<keyword evidence="3" id="KW-1185">Reference proteome</keyword>
<evidence type="ECO:0000256" key="1">
    <source>
        <dbReference type="SAM" id="MobiDB-lite"/>
    </source>
</evidence>
<evidence type="ECO:0000313" key="2">
    <source>
        <dbReference type="EMBL" id="TDP82770.1"/>
    </source>
</evidence>
<dbReference type="OrthoDB" id="8282592at2"/>
<name>A0A4R6R9M7_9HYPH</name>
<dbReference type="AlphaFoldDB" id="A0A4R6R9M7"/>
<evidence type="ECO:0000313" key="3">
    <source>
        <dbReference type="Proteomes" id="UP000294547"/>
    </source>
</evidence>
<dbReference type="RefSeq" id="WP_126538757.1">
    <property type="nucleotide sequence ID" value="NZ_BSPM01000007.1"/>
</dbReference>
<sequence>MTTIGGGTEATEPAETPAAAPVRRTDRRIPIAVGAAVVVLAAGLTVAKVGTDAVVAVFHGLVELVTEPAPTPRHVVAPAAPQPVVAPARDALADLPEAVRAALIGAPPTGDFTFRFQPGRTPREICRAMDAAGLANRGWARATDAGFFECMSELMTVPGSKPVARTVAVDPEAGGTVDLPPQASTLFFVARGRGAEAIDTVRFKLNLDDASVDAAGRRLLAERIADLGTTLSWQPPEAMLAAIRDHRKYAADVRGIHVDVHPESDPVKRVNVVLVLGRPANRLPPDRFVALPPMPEELAPPPEPPRTAPLQPATP</sequence>
<protein>
    <submittedName>
        <fullName evidence="2">Uncharacterized protein</fullName>
    </submittedName>
</protein>
<dbReference type="Proteomes" id="UP000294547">
    <property type="component" value="Unassembled WGS sequence"/>
</dbReference>
<gene>
    <name evidence="2" type="ORF">EDD54_4042</name>
</gene>
<feature type="compositionally biased region" description="Pro residues" evidence="1">
    <location>
        <begin position="292"/>
        <end position="315"/>
    </location>
</feature>
<dbReference type="EMBL" id="SNXY01000010">
    <property type="protein sequence ID" value="TDP82770.1"/>
    <property type="molecule type" value="Genomic_DNA"/>
</dbReference>
<feature type="compositionally biased region" description="Low complexity" evidence="1">
    <location>
        <begin position="9"/>
        <end position="21"/>
    </location>
</feature>
<dbReference type="InterPro" id="IPR046071">
    <property type="entry name" value="DUF6030"/>
</dbReference>